<dbReference type="InterPro" id="IPR024749">
    <property type="entry name" value="Collagen-bd_put"/>
</dbReference>
<feature type="domain" description="Putative collagen-binding" evidence="1">
    <location>
        <begin position="374"/>
        <end position="464"/>
    </location>
</feature>
<evidence type="ECO:0000313" key="3">
    <source>
        <dbReference type="EMBL" id="MFD2731354.1"/>
    </source>
</evidence>
<keyword evidence="3" id="KW-0378">Hydrolase</keyword>
<dbReference type="GO" id="GO:0016787">
    <property type="term" value="F:hydrolase activity"/>
    <property type="evidence" value="ECO:0007669"/>
    <property type="project" value="UniProtKB-KW"/>
</dbReference>
<proteinExistence type="predicted"/>
<evidence type="ECO:0000313" key="4">
    <source>
        <dbReference type="Proteomes" id="UP001597546"/>
    </source>
</evidence>
<dbReference type="Proteomes" id="UP001597546">
    <property type="component" value="Unassembled WGS sequence"/>
</dbReference>
<dbReference type="PANTHER" id="PTHR37836">
    <property type="entry name" value="LMO1036 PROTEIN"/>
    <property type="match status" value="1"/>
</dbReference>
<feature type="domain" description="Apiosidase-like catalytic" evidence="2">
    <location>
        <begin position="35"/>
        <end position="371"/>
    </location>
</feature>
<dbReference type="Pfam" id="PF12904">
    <property type="entry name" value="Collagen_bind_2"/>
    <property type="match status" value="1"/>
</dbReference>
<dbReference type="RefSeq" id="WP_379100818.1">
    <property type="nucleotide sequence ID" value="NZ_JBHULV010000021.1"/>
</dbReference>
<accession>A0ABW5TR81</accession>
<dbReference type="SUPFAM" id="SSF51445">
    <property type="entry name" value="(Trans)glycosidases"/>
    <property type="match status" value="1"/>
</dbReference>
<organism evidence="3 4">
    <name type="scientific">Pedobacter alpinus</name>
    <dbReference type="NCBI Taxonomy" id="1590643"/>
    <lineage>
        <taxon>Bacteria</taxon>
        <taxon>Pseudomonadati</taxon>
        <taxon>Bacteroidota</taxon>
        <taxon>Sphingobacteriia</taxon>
        <taxon>Sphingobacteriales</taxon>
        <taxon>Sphingobacteriaceae</taxon>
        <taxon>Pedobacter</taxon>
    </lineage>
</organism>
<sequence length="466" mass="53432">MINKSVLYLLLIGVVFNSCTHKKKLADTGIKIHPESRYFETNSGKPFFWLGDTGWLLFKKLSREEVVAYLDNRAEKQFNVIQVMGIHELSVANFYGDSALINKNIEAPKVTEGDNFKNSTEYDYWDHVSYIIDEAEKRNIYIAFVPIWGGAVKSGKVKASQAVKYANFLVDRFGKKPNIIWMNGGDIRGSEYTEVWKSIGQTIRSRDSLHLMTYHPRGRTSSADWFHNEKWLDFNSFQSGHRRYDQDTSKNELRHYGEDNWKYVLETYDTKPAKPILDAEPSYEAIPEGLHDSLEVRWTDAAVRRYAYWSVFSGAAGFTYGHSAVMQFHKPDQGAGSYGVRNWEFYTRALNDPGAGQMQFLKKLMLSKPYFDRIPDQSIIANQKGKYNYLMATRGKDYAFVYTWTGRELNVNMGKINGVKVKASWFKPTDGTQTAIAEVDNNGIKSFNPPGEEKDGNDWVLILESI</sequence>
<name>A0ABW5TR81_9SPHI</name>
<comment type="caution">
    <text evidence="3">The sequence shown here is derived from an EMBL/GenBank/DDBJ whole genome shotgun (WGS) entry which is preliminary data.</text>
</comment>
<keyword evidence="4" id="KW-1185">Reference proteome</keyword>
<evidence type="ECO:0000259" key="2">
    <source>
        <dbReference type="Pfam" id="PF13204"/>
    </source>
</evidence>
<dbReference type="InterPro" id="IPR025277">
    <property type="entry name" value="Apiosidase-like_cat_dom"/>
</dbReference>
<evidence type="ECO:0000259" key="1">
    <source>
        <dbReference type="Pfam" id="PF12904"/>
    </source>
</evidence>
<dbReference type="Gene3D" id="3.20.20.80">
    <property type="entry name" value="Glycosidases"/>
    <property type="match status" value="1"/>
</dbReference>
<reference evidence="4" key="1">
    <citation type="journal article" date="2019" name="Int. J. Syst. Evol. Microbiol.">
        <title>The Global Catalogue of Microorganisms (GCM) 10K type strain sequencing project: providing services to taxonomists for standard genome sequencing and annotation.</title>
        <authorList>
            <consortium name="The Broad Institute Genomics Platform"/>
            <consortium name="The Broad Institute Genome Sequencing Center for Infectious Disease"/>
            <person name="Wu L."/>
            <person name="Ma J."/>
        </authorList>
    </citation>
    <scope>NUCLEOTIDE SEQUENCE [LARGE SCALE GENOMIC DNA]</scope>
    <source>
        <strain evidence="4">KCTC 42456</strain>
    </source>
</reference>
<dbReference type="PANTHER" id="PTHR37836:SF3">
    <property type="entry name" value="ENDOGLUCANASE"/>
    <property type="match status" value="1"/>
</dbReference>
<gene>
    <name evidence="3" type="ORF">ACFSSE_06520</name>
</gene>
<protein>
    <submittedName>
        <fullName evidence="3">Glycoside hydrolase family 140 protein</fullName>
    </submittedName>
</protein>
<dbReference type="Pfam" id="PF13204">
    <property type="entry name" value="Apiosidase"/>
    <property type="match status" value="1"/>
</dbReference>
<dbReference type="EMBL" id="JBHULV010000021">
    <property type="protein sequence ID" value="MFD2731354.1"/>
    <property type="molecule type" value="Genomic_DNA"/>
</dbReference>
<dbReference type="InterPro" id="IPR017853">
    <property type="entry name" value="GH"/>
</dbReference>